<dbReference type="Pfam" id="PF13676">
    <property type="entry name" value="TIR_2"/>
    <property type="match status" value="1"/>
</dbReference>
<dbReference type="GO" id="GO:0007165">
    <property type="term" value="P:signal transduction"/>
    <property type="evidence" value="ECO:0007669"/>
    <property type="project" value="InterPro"/>
</dbReference>
<keyword evidence="3" id="KW-1185">Reference proteome</keyword>
<dbReference type="RefSeq" id="WP_002730684.1">
    <property type="nucleotide sequence ID" value="NZ_CAHP01000044.1"/>
</dbReference>
<dbReference type="InterPro" id="IPR036488">
    <property type="entry name" value="DUF1883-like_sf"/>
</dbReference>
<dbReference type="PROSITE" id="PS50104">
    <property type="entry name" value="TIR"/>
    <property type="match status" value="1"/>
</dbReference>
<dbReference type="Pfam" id="PF08980">
    <property type="entry name" value="DUF1883"/>
    <property type="match status" value="1"/>
</dbReference>
<dbReference type="SUPFAM" id="SSF52200">
    <property type="entry name" value="Toll/Interleukin receptor TIR domain"/>
    <property type="match status" value="1"/>
</dbReference>
<evidence type="ECO:0000313" key="2">
    <source>
        <dbReference type="EMBL" id="CCG42853.1"/>
    </source>
</evidence>
<dbReference type="Proteomes" id="UP000004169">
    <property type="component" value="Unassembled WGS sequence"/>
</dbReference>
<accession>H8FWW5</accession>
<dbReference type="SMART" id="SM00255">
    <property type="entry name" value="TIR"/>
    <property type="match status" value="1"/>
</dbReference>
<name>H8FWW5_MAGML</name>
<sequence>MGPPLLKATTMQFLHNDLGYRKEGEIVEVSLASAANVRLMDSSNFSAYRAGRQHRYYGGYVTRTPWRHPIPSSGHWHVAVDLGGHAGRVGASVRVLPGILPTAREPSLSSVPSLYQGRSDAPPGSGMYEEDREYDVFISHASEDKDEVVRPLAHALSAAHLSVWYDEFELRIGDSLRRKIDKGLATSRFGIIIMSDTFFKKGWTNYELDGLVTRANTGEQVLLPIWHNVTKKQVIEYSPSLADKLARSTATHTVEEIAAEIVEVIRSRS</sequence>
<evidence type="ECO:0000313" key="3">
    <source>
        <dbReference type="Proteomes" id="UP000004169"/>
    </source>
</evidence>
<feature type="domain" description="TIR" evidence="1">
    <location>
        <begin position="132"/>
        <end position="265"/>
    </location>
</feature>
<proteinExistence type="predicted"/>
<dbReference type="SUPFAM" id="SSF141099">
    <property type="entry name" value="Atu1913-like"/>
    <property type="match status" value="1"/>
</dbReference>
<dbReference type="InterPro" id="IPR035897">
    <property type="entry name" value="Toll_tir_struct_dom_sf"/>
</dbReference>
<protein>
    <recommendedName>
        <fullName evidence="1">TIR domain-containing protein</fullName>
    </recommendedName>
</protein>
<dbReference type="EMBL" id="CAHP01000044">
    <property type="protein sequence ID" value="CCG42853.1"/>
    <property type="molecule type" value="Genomic_DNA"/>
</dbReference>
<dbReference type="InterPro" id="IPR015073">
    <property type="entry name" value="DUF1883"/>
</dbReference>
<reference evidence="2 3" key="1">
    <citation type="journal article" date="2012" name="J. Bacteriol.">
        <title>Draft Genome Sequence of the Purple Photosynthetic Bacterium Phaeospirillum molischianum DSM120, a Particularly Versatile Bacterium.</title>
        <authorList>
            <person name="Duquesne K."/>
            <person name="Prima V."/>
            <person name="Ji B."/>
            <person name="Rouy Z."/>
            <person name="Medigue C."/>
            <person name="Talla E."/>
            <person name="Sturgis J.N."/>
        </authorList>
    </citation>
    <scope>NUCLEOTIDE SEQUENCE [LARGE SCALE GENOMIC DNA]</scope>
    <source>
        <strain evidence="3">DSM120</strain>
    </source>
</reference>
<dbReference type="Gene3D" id="4.10.1210.10">
    <property type="entry name" value="Atu1913-like"/>
    <property type="match status" value="1"/>
</dbReference>
<comment type="caution">
    <text evidence="2">The sequence shown here is derived from an EMBL/GenBank/DDBJ whole genome shotgun (WGS) entry which is preliminary data.</text>
</comment>
<gene>
    <name evidence="2" type="ORF">PHAMO_490016</name>
</gene>
<organism evidence="2 3">
    <name type="scientific">Magnetospirillum molischianum DSM 120</name>
    <dbReference type="NCBI Taxonomy" id="1150626"/>
    <lineage>
        <taxon>Bacteria</taxon>
        <taxon>Pseudomonadati</taxon>
        <taxon>Pseudomonadota</taxon>
        <taxon>Alphaproteobacteria</taxon>
        <taxon>Rhodospirillales</taxon>
        <taxon>Rhodospirillaceae</taxon>
        <taxon>Magnetospirillum</taxon>
    </lineage>
</organism>
<dbReference type="InterPro" id="IPR000157">
    <property type="entry name" value="TIR_dom"/>
</dbReference>
<dbReference type="Gene3D" id="3.40.50.10140">
    <property type="entry name" value="Toll/interleukin-1 receptor homology (TIR) domain"/>
    <property type="match status" value="1"/>
</dbReference>
<dbReference type="AlphaFoldDB" id="H8FWW5"/>
<dbReference type="eggNOG" id="COG4916">
    <property type="taxonomic scope" value="Bacteria"/>
</dbReference>
<evidence type="ECO:0000259" key="1">
    <source>
        <dbReference type="PROSITE" id="PS50104"/>
    </source>
</evidence>